<dbReference type="PANTHER" id="PTHR34070">
    <property type="entry name" value="ARMADILLO-TYPE FOLD"/>
    <property type="match status" value="1"/>
</dbReference>
<dbReference type="AlphaFoldDB" id="A0A9D1DQU9"/>
<dbReference type="InterPro" id="IPR016024">
    <property type="entry name" value="ARM-type_fold"/>
</dbReference>
<dbReference type="Pfam" id="PF08713">
    <property type="entry name" value="DNA_alkylation"/>
    <property type="match status" value="1"/>
</dbReference>
<dbReference type="CDD" id="cd06561">
    <property type="entry name" value="AlkD_like"/>
    <property type="match status" value="1"/>
</dbReference>
<proteinExistence type="predicted"/>
<name>A0A9D1DQU9_9FIRM</name>
<accession>A0A9D1DQU9</accession>
<reference evidence="1" key="2">
    <citation type="journal article" date="2021" name="PeerJ">
        <title>Extensive microbial diversity within the chicken gut microbiome revealed by metagenomics and culture.</title>
        <authorList>
            <person name="Gilroy R."/>
            <person name="Ravi A."/>
            <person name="Getino M."/>
            <person name="Pursley I."/>
            <person name="Horton D.L."/>
            <person name="Alikhan N.F."/>
            <person name="Baker D."/>
            <person name="Gharbi K."/>
            <person name="Hall N."/>
            <person name="Watson M."/>
            <person name="Adriaenssens E.M."/>
            <person name="Foster-Nyarko E."/>
            <person name="Jarju S."/>
            <person name="Secka A."/>
            <person name="Antonio M."/>
            <person name="Oren A."/>
            <person name="Chaudhuri R.R."/>
            <person name="La Ragione R."/>
            <person name="Hildebrand F."/>
            <person name="Pallen M.J."/>
        </authorList>
    </citation>
    <scope>NUCLEOTIDE SEQUENCE</scope>
    <source>
        <strain evidence="1">ChiSjej1B19-7085</strain>
    </source>
</reference>
<organism evidence="1 2">
    <name type="scientific">Candidatus Gallacutalibacter pullicola</name>
    <dbReference type="NCBI Taxonomy" id="2840830"/>
    <lineage>
        <taxon>Bacteria</taxon>
        <taxon>Bacillati</taxon>
        <taxon>Bacillota</taxon>
        <taxon>Clostridia</taxon>
        <taxon>Eubacteriales</taxon>
        <taxon>Candidatus Gallacutalibacter</taxon>
    </lineage>
</organism>
<dbReference type="PANTHER" id="PTHR34070:SF1">
    <property type="entry name" value="DNA ALKYLATION REPAIR PROTEIN"/>
    <property type="match status" value="1"/>
</dbReference>
<reference evidence="1" key="1">
    <citation type="submission" date="2020-10" db="EMBL/GenBank/DDBJ databases">
        <authorList>
            <person name="Gilroy R."/>
        </authorList>
    </citation>
    <scope>NUCLEOTIDE SEQUENCE</scope>
    <source>
        <strain evidence="1">ChiSjej1B19-7085</strain>
    </source>
</reference>
<dbReference type="Proteomes" id="UP000886785">
    <property type="component" value="Unassembled WGS sequence"/>
</dbReference>
<gene>
    <name evidence="1" type="ORF">IAA54_06950</name>
</gene>
<comment type="caution">
    <text evidence="1">The sequence shown here is derived from an EMBL/GenBank/DDBJ whole genome shotgun (WGS) entry which is preliminary data.</text>
</comment>
<evidence type="ECO:0000313" key="1">
    <source>
        <dbReference type="EMBL" id="HIR57390.1"/>
    </source>
</evidence>
<dbReference type="InterPro" id="IPR014825">
    <property type="entry name" value="DNA_alkylation"/>
</dbReference>
<dbReference type="EMBL" id="DVHF01000080">
    <property type="protein sequence ID" value="HIR57390.1"/>
    <property type="molecule type" value="Genomic_DNA"/>
</dbReference>
<sequence length="239" mass="27485">MSADSLPKTAAELLEYLPAIAEDSYREFSSKLVPGVENMLGIRLPLLRRIAKSLAKGDFRAFLSQSGNTWFEETMIRGMVIGYARMDLEERLEYVKGFVTDITNWSVCDSFCASLTSVRVDPDRVREFLMPYLESDHEYEARFGAVMLMDHFVSEPNLPWILETLSRCPARDYYARMGIAWAISVCFAYFPEKVMDFLQDGRLDADTLYKTQRKILESNRVGAEWKRQIRAAKPKVSKT</sequence>
<dbReference type="SUPFAM" id="SSF48371">
    <property type="entry name" value="ARM repeat"/>
    <property type="match status" value="1"/>
</dbReference>
<evidence type="ECO:0000313" key="2">
    <source>
        <dbReference type="Proteomes" id="UP000886785"/>
    </source>
</evidence>
<dbReference type="Gene3D" id="1.25.10.90">
    <property type="match status" value="1"/>
</dbReference>
<protein>
    <submittedName>
        <fullName evidence="1">DNA alkylation repair protein</fullName>
    </submittedName>
</protein>